<evidence type="ECO:0000256" key="2">
    <source>
        <dbReference type="ARBA" id="ARBA00022692"/>
    </source>
</evidence>
<comment type="caution">
    <text evidence="6">The sequence shown here is derived from an EMBL/GenBank/DDBJ whole genome shotgun (WGS) entry which is preliminary data.</text>
</comment>
<protein>
    <submittedName>
        <fullName evidence="6">Uncharacterized protein</fullName>
    </submittedName>
</protein>
<sequence length="190" mass="20552">MMVKGIPVLVLVGLSLLTLGGLLHIIGIASPYWTTISFSTLQTQDNNGGHHGLWLECSIVSLLQTVDCTEHKDVQGFVVATRALTILSLLLGILCILVTGLWFVLKIQTHQLILMISSLGTGFLCGLFSLIAIIVYAAEVKSKENAVNKVSMSFRYSYTLGWSFALCTVASVLAVIAVVLIAVGIRMMKR</sequence>
<dbReference type="EMBL" id="JAIWYP010000015">
    <property type="protein sequence ID" value="KAH3701480.1"/>
    <property type="molecule type" value="Genomic_DNA"/>
</dbReference>
<accession>A0A9D3YME2</accession>
<evidence type="ECO:0000256" key="4">
    <source>
        <dbReference type="ARBA" id="ARBA00023136"/>
    </source>
</evidence>
<dbReference type="OrthoDB" id="9933182at2759"/>
<dbReference type="InterPro" id="IPR050579">
    <property type="entry name" value="PMP-22/EMP/MP20-like"/>
</dbReference>
<dbReference type="Proteomes" id="UP000828390">
    <property type="component" value="Unassembled WGS sequence"/>
</dbReference>
<keyword evidence="3 5" id="KW-1133">Transmembrane helix</keyword>
<keyword evidence="2 5" id="KW-0812">Transmembrane</keyword>
<organism evidence="6 7">
    <name type="scientific">Dreissena polymorpha</name>
    <name type="common">Zebra mussel</name>
    <name type="synonym">Mytilus polymorpha</name>
    <dbReference type="NCBI Taxonomy" id="45954"/>
    <lineage>
        <taxon>Eukaryota</taxon>
        <taxon>Metazoa</taxon>
        <taxon>Spiralia</taxon>
        <taxon>Lophotrochozoa</taxon>
        <taxon>Mollusca</taxon>
        <taxon>Bivalvia</taxon>
        <taxon>Autobranchia</taxon>
        <taxon>Heteroconchia</taxon>
        <taxon>Euheterodonta</taxon>
        <taxon>Imparidentia</taxon>
        <taxon>Neoheterodontei</taxon>
        <taxon>Myida</taxon>
        <taxon>Dreissenoidea</taxon>
        <taxon>Dreissenidae</taxon>
        <taxon>Dreissena</taxon>
    </lineage>
</organism>
<dbReference type="Gene3D" id="1.20.140.150">
    <property type="match status" value="1"/>
</dbReference>
<reference evidence="6" key="1">
    <citation type="journal article" date="2019" name="bioRxiv">
        <title>The Genome of the Zebra Mussel, Dreissena polymorpha: A Resource for Invasive Species Research.</title>
        <authorList>
            <person name="McCartney M.A."/>
            <person name="Auch B."/>
            <person name="Kono T."/>
            <person name="Mallez S."/>
            <person name="Zhang Y."/>
            <person name="Obille A."/>
            <person name="Becker A."/>
            <person name="Abrahante J.E."/>
            <person name="Garbe J."/>
            <person name="Badalamenti J.P."/>
            <person name="Herman A."/>
            <person name="Mangelson H."/>
            <person name="Liachko I."/>
            <person name="Sullivan S."/>
            <person name="Sone E.D."/>
            <person name="Koren S."/>
            <person name="Silverstein K.A.T."/>
            <person name="Beckman K.B."/>
            <person name="Gohl D.M."/>
        </authorList>
    </citation>
    <scope>NUCLEOTIDE SEQUENCE</scope>
    <source>
        <strain evidence="6">Duluth1</strain>
        <tissue evidence="6">Whole animal</tissue>
    </source>
</reference>
<evidence type="ECO:0000256" key="5">
    <source>
        <dbReference type="SAM" id="Phobius"/>
    </source>
</evidence>
<evidence type="ECO:0000313" key="6">
    <source>
        <dbReference type="EMBL" id="KAH3701480.1"/>
    </source>
</evidence>
<feature type="transmembrane region" description="Helical" evidence="5">
    <location>
        <begin position="158"/>
        <end position="185"/>
    </location>
</feature>
<dbReference type="Pfam" id="PF00822">
    <property type="entry name" value="PMP22_Claudin"/>
    <property type="match status" value="1"/>
</dbReference>
<dbReference type="InterPro" id="IPR004031">
    <property type="entry name" value="PMP22/EMP/MP20/Claudin"/>
</dbReference>
<proteinExistence type="predicted"/>
<gene>
    <name evidence="6" type="ORF">DPMN_076469</name>
</gene>
<feature type="transmembrane region" description="Helical" evidence="5">
    <location>
        <begin position="83"/>
        <end position="105"/>
    </location>
</feature>
<reference evidence="6" key="2">
    <citation type="submission" date="2020-11" db="EMBL/GenBank/DDBJ databases">
        <authorList>
            <person name="McCartney M.A."/>
            <person name="Auch B."/>
            <person name="Kono T."/>
            <person name="Mallez S."/>
            <person name="Becker A."/>
            <person name="Gohl D.M."/>
            <person name="Silverstein K.A.T."/>
            <person name="Koren S."/>
            <person name="Bechman K.B."/>
            <person name="Herman A."/>
            <person name="Abrahante J.E."/>
            <person name="Garbe J."/>
        </authorList>
    </citation>
    <scope>NUCLEOTIDE SEQUENCE</scope>
    <source>
        <strain evidence="6">Duluth1</strain>
        <tissue evidence="6">Whole animal</tissue>
    </source>
</reference>
<keyword evidence="7" id="KW-1185">Reference proteome</keyword>
<evidence type="ECO:0000256" key="3">
    <source>
        <dbReference type="ARBA" id="ARBA00022989"/>
    </source>
</evidence>
<dbReference type="PANTHER" id="PTHR10671">
    <property type="entry name" value="EPITHELIAL MEMBRANE PROTEIN-RELATED"/>
    <property type="match status" value="1"/>
</dbReference>
<dbReference type="GO" id="GO:0005886">
    <property type="term" value="C:plasma membrane"/>
    <property type="evidence" value="ECO:0007669"/>
    <property type="project" value="TreeGrafter"/>
</dbReference>
<feature type="transmembrane region" description="Helical" evidence="5">
    <location>
        <begin position="112"/>
        <end position="138"/>
    </location>
</feature>
<comment type="subcellular location">
    <subcellularLocation>
        <location evidence="1">Membrane</location>
        <topology evidence="1">Multi-pass membrane protein</topology>
    </subcellularLocation>
</comment>
<dbReference type="AlphaFoldDB" id="A0A9D3YME2"/>
<dbReference type="PANTHER" id="PTHR10671:SF108">
    <property type="entry name" value="CLAUDIN FAMILY PROTEIN-RELATED"/>
    <property type="match status" value="1"/>
</dbReference>
<evidence type="ECO:0000256" key="1">
    <source>
        <dbReference type="ARBA" id="ARBA00004141"/>
    </source>
</evidence>
<keyword evidence="4 5" id="KW-0472">Membrane</keyword>
<name>A0A9D3YME2_DREPO</name>
<evidence type="ECO:0000313" key="7">
    <source>
        <dbReference type="Proteomes" id="UP000828390"/>
    </source>
</evidence>